<dbReference type="SUPFAM" id="SSF48371">
    <property type="entry name" value="ARM repeat"/>
    <property type="match status" value="1"/>
</dbReference>
<evidence type="ECO:0000313" key="2">
    <source>
        <dbReference type="EMBL" id="VDN30614.1"/>
    </source>
</evidence>
<reference evidence="2 3" key="1">
    <citation type="submission" date="2018-11" db="EMBL/GenBank/DDBJ databases">
        <authorList>
            <consortium name="Pathogen Informatics"/>
        </authorList>
    </citation>
    <scope>NUCLEOTIDE SEQUENCE [LARGE SCALE GENOMIC DNA]</scope>
</reference>
<dbReference type="GO" id="GO:0030015">
    <property type="term" value="C:CCR4-NOT core complex"/>
    <property type="evidence" value="ECO:0007669"/>
    <property type="project" value="InterPro"/>
</dbReference>
<dbReference type="Proteomes" id="UP000281553">
    <property type="component" value="Unassembled WGS sequence"/>
</dbReference>
<proteinExistence type="predicted"/>
<evidence type="ECO:0000259" key="1">
    <source>
        <dbReference type="Pfam" id="PF16415"/>
    </source>
</evidence>
<dbReference type="GO" id="GO:0017148">
    <property type="term" value="P:negative regulation of translation"/>
    <property type="evidence" value="ECO:0007669"/>
    <property type="project" value="InterPro"/>
</dbReference>
<dbReference type="AlphaFoldDB" id="A0A3P7MLU5"/>
<dbReference type="PANTHER" id="PTHR13162:SF8">
    <property type="entry name" value="CCR4-NOT TRANSCRIPTION COMPLEX SUBUNIT 1"/>
    <property type="match status" value="1"/>
</dbReference>
<dbReference type="GO" id="GO:0000932">
    <property type="term" value="C:P-body"/>
    <property type="evidence" value="ECO:0007669"/>
    <property type="project" value="TreeGrafter"/>
</dbReference>
<protein>
    <recommendedName>
        <fullName evidence="1">CCR4-NOT transcription complex subunit 1 CAF1-binding domain-containing protein</fullName>
    </recommendedName>
</protein>
<dbReference type="Pfam" id="PF16415">
    <property type="entry name" value="CNOT1_CAF1_bind"/>
    <property type="match status" value="1"/>
</dbReference>
<dbReference type="GO" id="GO:0060090">
    <property type="term" value="F:molecular adaptor activity"/>
    <property type="evidence" value="ECO:0007669"/>
    <property type="project" value="TreeGrafter"/>
</dbReference>
<evidence type="ECO:0000313" key="3">
    <source>
        <dbReference type="Proteomes" id="UP000281553"/>
    </source>
</evidence>
<name>A0A3P7MLU5_DIBLA</name>
<dbReference type="InterPro" id="IPR040398">
    <property type="entry name" value="Not1"/>
</dbReference>
<dbReference type="EMBL" id="UYRU01079943">
    <property type="protein sequence ID" value="VDN30614.1"/>
    <property type="molecule type" value="Genomic_DNA"/>
</dbReference>
<dbReference type="GO" id="GO:0000288">
    <property type="term" value="P:nuclear-transcribed mRNA catabolic process, deadenylation-dependent decay"/>
    <property type="evidence" value="ECO:0007669"/>
    <property type="project" value="TreeGrafter"/>
</dbReference>
<sequence>MTSRIPTHGAHPPERITKRICFILNNITEHNLQRQADEVMSLLPYHFMNWFAEFIISRVASEPNLVNLYAEFVLLASDRQNNFRSHILHLLTREIDTLLQSGRLQPCNGKALKHFGAFLGRLTLAKGIRLGVDIKSLIYVAFKNRPDSLDYIVPFIAELLKTIKESHSIKTTDHWVTEILQVAKELHHITNKLTIQFEIELLFSFLQRDMNEINSAFYLRRIK</sequence>
<organism evidence="2 3">
    <name type="scientific">Dibothriocephalus latus</name>
    <name type="common">Fish tapeworm</name>
    <name type="synonym">Diphyllobothrium latum</name>
    <dbReference type="NCBI Taxonomy" id="60516"/>
    <lineage>
        <taxon>Eukaryota</taxon>
        <taxon>Metazoa</taxon>
        <taxon>Spiralia</taxon>
        <taxon>Lophotrochozoa</taxon>
        <taxon>Platyhelminthes</taxon>
        <taxon>Cestoda</taxon>
        <taxon>Eucestoda</taxon>
        <taxon>Diphyllobothriidea</taxon>
        <taxon>Diphyllobothriidae</taxon>
        <taxon>Dibothriocephalus</taxon>
    </lineage>
</organism>
<dbReference type="OrthoDB" id="1933107at2759"/>
<dbReference type="InterPro" id="IPR032191">
    <property type="entry name" value="CNOT1_CAF1_bind"/>
</dbReference>
<accession>A0A3P7MLU5</accession>
<gene>
    <name evidence="2" type="ORF">DILT_LOCUS15571</name>
</gene>
<dbReference type="InterPro" id="IPR016024">
    <property type="entry name" value="ARM-type_fold"/>
</dbReference>
<keyword evidence="3" id="KW-1185">Reference proteome</keyword>
<feature type="domain" description="CCR4-NOT transcription complex subunit 1 CAF1-binding" evidence="1">
    <location>
        <begin position="11"/>
        <end position="220"/>
    </location>
</feature>
<dbReference type="PANTHER" id="PTHR13162">
    <property type="entry name" value="CCR4-NOT TRANSCRIPTION COMPLEX"/>
    <property type="match status" value="1"/>
</dbReference>
<dbReference type="Gene3D" id="1.25.40.180">
    <property type="match status" value="1"/>
</dbReference>